<dbReference type="GO" id="GO:0000774">
    <property type="term" value="F:adenyl-nucleotide exchange factor activity"/>
    <property type="evidence" value="ECO:0007669"/>
    <property type="project" value="InterPro"/>
</dbReference>
<dbReference type="Gene3D" id="2.30.22.10">
    <property type="entry name" value="Head domain of nucleotide exchange factor GrpE"/>
    <property type="match status" value="1"/>
</dbReference>
<evidence type="ECO:0000256" key="1">
    <source>
        <dbReference type="ARBA" id="ARBA00023186"/>
    </source>
</evidence>
<evidence type="ECO:0000313" key="3">
    <source>
        <dbReference type="Proteomes" id="UP000030428"/>
    </source>
</evidence>
<comment type="caution">
    <text evidence="2">The sequence shown here is derived from an EMBL/GenBank/DDBJ whole genome shotgun (WGS) entry which is preliminary data.</text>
</comment>
<dbReference type="AlphaFoldDB" id="A0A0A6PAC1"/>
<dbReference type="Proteomes" id="UP000030428">
    <property type="component" value="Unassembled WGS sequence"/>
</dbReference>
<dbReference type="Pfam" id="PF01025">
    <property type="entry name" value="GrpE"/>
    <property type="match status" value="1"/>
</dbReference>
<organism evidence="2 3">
    <name type="scientific">Candidatus Thiomargarita nelsonii</name>
    <dbReference type="NCBI Taxonomy" id="1003181"/>
    <lineage>
        <taxon>Bacteria</taxon>
        <taxon>Pseudomonadati</taxon>
        <taxon>Pseudomonadota</taxon>
        <taxon>Gammaproteobacteria</taxon>
        <taxon>Thiotrichales</taxon>
        <taxon>Thiotrichaceae</taxon>
        <taxon>Thiomargarita</taxon>
    </lineage>
</organism>
<accession>A0A0A6PAC1</accession>
<evidence type="ECO:0000313" key="2">
    <source>
        <dbReference type="EMBL" id="KHD07199.1"/>
    </source>
</evidence>
<dbReference type="InterPro" id="IPR000740">
    <property type="entry name" value="GrpE"/>
</dbReference>
<dbReference type="SUPFAM" id="SSF51064">
    <property type="entry name" value="Head domain of nucleotide exchange factor GrpE"/>
    <property type="match status" value="1"/>
</dbReference>
<dbReference type="InterPro" id="IPR009012">
    <property type="entry name" value="GrpE_head"/>
</dbReference>
<dbReference type="EMBL" id="JSZA02000029">
    <property type="protein sequence ID" value="KHD07199.1"/>
    <property type="molecule type" value="Genomic_DNA"/>
</dbReference>
<proteinExistence type="predicted"/>
<sequence length="215" mass="25335">MDESTKEKLIEQFRTYLDDYQVDEDSTQKTDLFSLFTELAALRNEVKLESRQVKMALDLFKNSLETAQTGYDKLHQEFKRSSDEQGNHKRKTLQPLLLGFLDIYDRLDAGMKSLNNYTERSSFLTRYFTQRERRLIQGLQEGQAMTLRRTLQLLGRYQVHPLEVLNKPLDPHTMWAVDVDSQPKLENGIVTEELRKGFMWDKEVLRIAEVKVNKK</sequence>
<dbReference type="GO" id="GO:0051087">
    <property type="term" value="F:protein-folding chaperone binding"/>
    <property type="evidence" value="ECO:0007669"/>
    <property type="project" value="InterPro"/>
</dbReference>
<dbReference type="GO" id="GO:0042803">
    <property type="term" value="F:protein homodimerization activity"/>
    <property type="evidence" value="ECO:0007669"/>
    <property type="project" value="InterPro"/>
</dbReference>
<keyword evidence="1" id="KW-0143">Chaperone</keyword>
<name>A0A0A6PAC1_9GAMM</name>
<reference evidence="2 3" key="1">
    <citation type="journal article" date="2016" name="Front. Microbiol.">
        <title>Single-Cell (Meta-)Genomics of a Dimorphic Candidatus Thiomargarita nelsonii Reveals Genomic Plasticity.</title>
        <authorList>
            <person name="Flood B.E."/>
            <person name="Fliss P."/>
            <person name="Jones D.S."/>
            <person name="Dick G.J."/>
            <person name="Jain S."/>
            <person name="Kaster A.K."/>
            <person name="Winkel M."/>
            <person name="Mussmann M."/>
            <person name="Bailey J."/>
        </authorList>
    </citation>
    <scope>NUCLEOTIDE SEQUENCE [LARGE SCALE GENOMIC DNA]</scope>
    <source>
        <strain evidence="2">Hydrate Ridge</strain>
    </source>
</reference>
<dbReference type="GO" id="GO:0006457">
    <property type="term" value="P:protein folding"/>
    <property type="evidence" value="ECO:0007669"/>
    <property type="project" value="InterPro"/>
</dbReference>
<gene>
    <name evidence="2" type="ORF">PN36_09770</name>
</gene>
<dbReference type="PROSITE" id="PS01071">
    <property type="entry name" value="GRPE"/>
    <property type="match status" value="1"/>
</dbReference>
<keyword evidence="3" id="KW-1185">Reference proteome</keyword>
<protein>
    <submittedName>
        <fullName evidence="2">Uncharacterized protein</fullName>
    </submittedName>
</protein>